<dbReference type="EMBL" id="JACHIP010000002">
    <property type="protein sequence ID" value="MBB5056993.1"/>
    <property type="molecule type" value="Genomic_DNA"/>
</dbReference>
<feature type="region of interest" description="Disordered" evidence="1">
    <location>
        <begin position="202"/>
        <end position="234"/>
    </location>
</feature>
<dbReference type="Proteomes" id="UP000540989">
    <property type="component" value="Unassembled WGS sequence"/>
</dbReference>
<proteinExistence type="predicted"/>
<reference evidence="2 3" key="1">
    <citation type="submission" date="2020-08" db="EMBL/GenBank/DDBJ databases">
        <title>Genomic Encyclopedia of Type Strains, Phase IV (KMG-V): Genome sequencing to study the core and pangenomes of soil and plant-associated prokaryotes.</title>
        <authorList>
            <person name="Whitman W."/>
        </authorList>
    </citation>
    <scope>NUCLEOTIDE SEQUENCE [LARGE SCALE GENOMIC DNA]</scope>
    <source>
        <strain evidence="2 3">M8UP14</strain>
    </source>
</reference>
<dbReference type="SUPFAM" id="SSF49265">
    <property type="entry name" value="Fibronectin type III"/>
    <property type="match status" value="1"/>
</dbReference>
<evidence type="ECO:0000256" key="1">
    <source>
        <dbReference type="SAM" id="MobiDB-lite"/>
    </source>
</evidence>
<dbReference type="AlphaFoldDB" id="A0A7W7ZBW9"/>
<dbReference type="InterPro" id="IPR013783">
    <property type="entry name" value="Ig-like_fold"/>
</dbReference>
<keyword evidence="3" id="KW-1185">Reference proteome</keyword>
<evidence type="ECO:0000313" key="3">
    <source>
        <dbReference type="Proteomes" id="UP000540989"/>
    </source>
</evidence>
<feature type="compositionally biased region" description="Polar residues" evidence="1">
    <location>
        <begin position="222"/>
        <end position="231"/>
    </location>
</feature>
<evidence type="ECO:0008006" key="4">
    <source>
        <dbReference type="Google" id="ProtNLM"/>
    </source>
</evidence>
<name>A0A7W7ZBW9_9BACT</name>
<dbReference type="RefSeq" id="WP_184215420.1">
    <property type="nucleotide sequence ID" value="NZ_JACHIP010000002.1"/>
</dbReference>
<organism evidence="2 3">
    <name type="scientific">Granulicella aggregans</name>
    <dbReference type="NCBI Taxonomy" id="474949"/>
    <lineage>
        <taxon>Bacteria</taxon>
        <taxon>Pseudomonadati</taxon>
        <taxon>Acidobacteriota</taxon>
        <taxon>Terriglobia</taxon>
        <taxon>Terriglobales</taxon>
        <taxon>Acidobacteriaceae</taxon>
        <taxon>Granulicella</taxon>
    </lineage>
</organism>
<feature type="region of interest" description="Disordered" evidence="1">
    <location>
        <begin position="394"/>
        <end position="416"/>
    </location>
</feature>
<dbReference type="Gene3D" id="2.60.40.10">
    <property type="entry name" value="Immunoglobulins"/>
    <property type="match status" value="1"/>
</dbReference>
<sequence length="416" mass="42703">MQTQADELGSGKISVQSGASVLLLCTTLLAGCANPGPPRPPSLQLPSLVGDLSAERVGDRVLLHWTTPSQTTDKLDIRGALTAEICRSAGAPVANTKKSFAACVMVKRVPAVPGPSSAWDDLPVPLLADPVTLLTYRVEIFNAAGRSSGKSTVAAYSSAGAAPSPAASLTATASEAGAVIRWKKDAGGENLAVDLLRKNLSAPATPTRKPASLPVHRGKSVQPGNTGPSDSNEVHLRADGAEASQAAKDGFAGTVDTSAVMGQTYSYIAQQVRLATLDGHALEIRSQPAPAVTVEMRDTFPPKSPTGLATIPGLADAANGSPTAAYIDLSWEPNSEPDLAGYLVYRQLARPNGDPQGPLGKMTPLPIAAPAYRDVAVAPGQRYIYSVTAVDASGNESAPSAKAQEVAAAQNVGSPH</sequence>
<protein>
    <recommendedName>
        <fullName evidence="4">Fibronectin type-III domain-containing protein</fullName>
    </recommendedName>
</protein>
<comment type="caution">
    <text evidence="2">The sequence shown here is derived from an EMBL/GenBank/DDBJ whole genome shotgun (WGS) entry which is preliminary data.</text>
</comment>
<gene>
    <name evidence="2" type="ORF">HDF16_001678</name>
</gene>
<dbReference type="InterPro" id="IPR036116">
    <property type="entry name" value="FN3_sf"/>
</dbReference>
<evidence type="ECO:0000313" key="2">
    <source>
        <dbReference type="EMBL" id="MBB5056993.1"/>
    </source>
</evidence>
<accession>A0A7W7ZBW9</accession>